<feature type="compositionally biased region" description="Pro residues" evidence="1">
    <location>
        <begin position="263"/>
        <end position="272"/>
    </location>
</feature>
<name>A0A5C3NJ08_9AGAM</name>
<feature type="compositionally biased region" description="Polar residues" evidence="1">
    <location>
        <begin position="184"/>
        <end position="198"/>
    </location>
</feature>
<feature type="compositionally biased region" description="Basic and acidic residues" evidence="1">
    <location>
        <begin position="599"/>
        <end position="624"/>
    </location>
</feature>
<dbReference type="PANTHER" id="PTHR24216">
    <property type="entry name" value="PAXILLIN-RELATED"/>
    <property type="match status" value="1"/>
</dbReference>
<feature type="compositionally biased region" description="Pro residues" evidence="1">
    <location>
        <begin position="1002"/>
        <end position="1015"/>
    </location>
</feature>
<feature type="compositionally biased region" description="Polar residues" evidence="1">
    <location>
        <begin position="841"/>
        <end position="854"/>
    </location>
</feature>
<protein>
    <submittedName>
        <fullName evidence="2">Uncharacterized protein</fullName>
    </submittedName>
</protein>
<feature type="compositionally biased region" description="Low complexity" evidence="1">
    <location>
        <begin position="1"/>
        <end position="18"/>
    </location>
</feature>
<feature type="region of interest" description="Disordered" evidence="1">
    <location>
        <begin position="1"/>
        <end position="31"/>
    </location>
</feature>
<feature type="compositionally biased region" description="Low complexity" evidence="1">
    <location>
        <begin position="857"/>
        <end position="868"/>
    </location>
</feature>
<feature type="compositionally biased region" description="Polar residues" evidence="1">
    <location>
        <begin position="79"/>
        <end position="93"/>
    </location>
</feature>
<feature type="region of interest" description="Disordered" evidence="1">
    <location>
        <begin position="357"/>
        <end position="384"/>
    </location>
</feature>
<feature type="compositionally biased region" description="Polar residues" evidence="1">
    <location>
        <begin position="538"/>
        <end position="552"/>
    </location>
</feature>
<dbReference type="PANTHER" id="PTHR24216:SF65">
    <property type="entry name" value="PAXILLIN-LIKE PROTEIN 1"/>
    <property type="match status" value="1"/>
</dbReference>
<keyword evidence="3" id="KW-1185">Reference proteome</keyword>
<feature type="compositionally biased region" description="Pro residues" evidence="1">
    <location>
        <begin position="561"/>
        <end position="570"/>
    </location>
</feature>
<proteinExistence type="predicted"/>
<feature type="compositionally biased region" description="Pro residues" evidence="1">
    <location>
        <begin position="704"/>
        <end position="716"/>
    </location>
</feature>
<dbReference type="Proteomes" id="UP000305948">
    <property type="component" value="Unassembled WGS sequence"/>
</dbReference>
<feature type="compositionally biased region" description="Polar residues" evidence="1">
    <location>
        <begin position="904"/>
        <end position="931"/>
    </location>
</feature>
<feature type="compositionally biased region" description="Pro residues" evidence="1">
    <location>
        <begin position="935"/>
        <end position="951"/>
    </location>
</feature>
<feature type="region of interest" description="Disordered" evidence="1">
    <location>
        <begin position="1098"/>
        <end position="1173"/>
    </location>
</feature>
<feature type="compositionally biased region" description="Gly residues" evidence="1">
    <location>
        <begin position="236"/>
        <end position="245"/>
    </location>
</feature>
<feature type="compositionally biased region" description="Polar residues" evidence="1">
    <location>
        <begin position="1103"/>
        <end position="1114"/>
    </location>
</feature>
<feature type="region of interest" description="Disordered" evidence="1">
    <location>
        <begin position="681"/>
        <end position="804"/>
    </location>
</feature>
<feature type="compositionally biased region" description="Basic and acidic residues" evidence="1">
    <location>
        <begin position="517"/>
        <end position="526"/>
    </location>
</feature>
<feature type="compositionally biased region" description="Pro residues" evidence="1">
    <location>
        <begin position="744"/>
        <end position="755"/>
    </location>
</feature>
<feature type="region of interest" description="Disordered" evidence="1">
    <location>
        <begin position="226"/>
        <end position="328"/>
    </location>
</feature>
<feature type="compositionally biased region" description="Polar residues" evidence="1">
    <location>
        <begin position="772"/>
        <end position="782"/>
    </location>
</feature>
<feature type="region of interest" description="Disordered" evidence="1">
    <location>
        <begin position="820"/>
        <end position="869"/>
    </location>
</feature>
<feature type="compositionally biased region" description="Basic and acidic residues" evidence="1">
    <location>
        <begin position="363"/>
        <end position="380"/>
    </location>
</feature>
<gene>
    <name evidence="2" type="ORF">OE88DRAFT_1649752</name>
</gene>
<organism evidence="2 3">
    <name type="scientific">Heliocybe sulcata</name>
    <dbReference type="NCBI Taxonomy" id="5364"/>
    <lineage>
        <taxon>Eukaryota</taxon>
        <taxon>Fungi</taxon>
        <taxon>Dikarya</taxon>
        <taxon>Basidiomycota</taxon>
        <taxon>Agaricomycotina</taxon>
        <taxon>Agaricomycetes</taxon>
        <taxon>Gloeophyllales</taxon>
        <taxon>Gloeophyllaceae</taxon>
        <taxon>Heliocybe</taxon>
    </lineage>
</organism>
<feature type="compositionally biased region" description="Pro residues" evidence="1">
    <location>
        <begin position="984"/>
        <end position="994"/>
    </location>
</feature>
<evidence type="ECO:0000256" key="1">
    <source>
        <dbReference type="SAM" id="MobiDB-lite"/>
    </source>
</evidence>
<dbReference type="AlphaFoldDB" id="A0A5C3NJ08"/>
<dbReference type="EMBL" id="ML213503">
    <property type="protein sequence ID" value="TFK56456.1"/>
    <property type="molecule type" value="Genomic_DNA"/>
</dbReference>
<sequence>MAPRASRSSSLPPEAEQPTWPPPKSPLPPHRLAKLANALGVSIPLPAGSNNTNLSTTNLLTTPHTAASSLFPADHQTPNRRSPTPSAVSTSFSTYSLPPPTSKFLLHVIPPLHLPHDTEQYDDSDFAPAPSNASGYHTQFRRGTLVPLYPTLQSQLGAIAKEYALPSTVGMILYLISSTPRQHGTLSPSSSIDLSHGNNEGEEPGPRLSEEIWKLLWSRVARTEREESARAPNFGLGLGLGGSSQDGGLRQLMTPLRVETPQPGYPATPSPSTPSSTSDLRAKSSIRSARSTSQSENEPTTPDSSVSPSAEGPLDSRSESLDLPGLHSPSLIPILAKVEFDIDRRKAQWYEPWIRSRKKSMARRADSGRSRKRADSKDTDVSAPLNLELVHRLQTESSLPSWAKDDKVSDDDIEIEYSNGGYAPLSESPVDDDNTSSFQPPHSDDDVVDEEDHLPHFGASPSNRDPLEDVFGSDADTWADIHNSTQTRNPHDLALDGAALAETGGDDSEERDDADEVRELWDDAGRPRLSVSIPSVPPQSGSGSRRTSSPKTAGTIKKHVPPPLDLPPVPGDIARPERTAGSTRLAYLSGEGTPSDSEASSREQSTERRKTRTRSDTDERREGVVFEDLDLGLDVSVLGPDDEYDENDPYDRRKSQYLMRAKLDEIEKALAQLSPRQMNYELAEEGPVPPQRYQSLGANLAPPGSRPPPAEKPSPRPGGRVGPGEASWPAVPYSMLSNQEDESPPPSPSAGPVPPRLTVNGISRDAPKIFSAQRSSTDSAMSESAARKRELEEEGMQYPGLTPHLMHNVNSPVIPLSPDPFGRFPSMPAPVVETAADRDSQAFSDGRQSSASEYSHSRAPSSRFSSDSIVQEEADIKTLKNAGSAGASLVSVKSIKKLWRKSNKNSVSAAGTSSPNGGRLSPQVNAMQNGRQEMMPPPPRPNNIQPMPSPSYPQQMAPARRTELDVLHFNQESPYPMPMRRASPYPPRTTPSPQPSYFSQPPSTPNTPPVEPPQGPTNTPGDRGSVRKSILKHWKSSSMLSGKSEVIPEGSATEQFEPTRKRRPSILGLGLKSKASISSLSEIPPSPNLPEEFVAANRAARRSQQSFGNGMSRVQMTPTPTSSMQSSPPRRSPFGSPPMSQRPSYEDDDGHSFDASQFEIVSPKLRPEGLASR</sequence>
<feature type="region of interest" description="Disordered" evidence="1">
    <location>
        <begin position="69"/>
        <end position="93"/>
    </location>
</feature>
<reference evidence="2 3" key="1">
    <citation type="journal article" date="2019" name="Nat. Ecol. Evol.">
        <title>Megaphylogeny resolves global patterns of mushroom evolution.</title>
        <authorList>
            <person name="Varga T."/>
            <person name="Krizsan K."/>
            <person name="Foldi C."/>
            <person name="Dima B."/>
            <person name="Sanchez-Garcia M."/>
            <person name="Sanchez-Ramirez S."/>
            <person name="Szollosi G.J."/>
            <person name="Szarkandi J.G."/>
            <person name="Papp V."/>
            <person name="Albert L."/>
            <person name="Andreopoulos W."/>
            <person name="Angelini C."/>
            <person name="Antonin V."/>
            <person name="Barry K.W."/>
            <person name="Bougher N.L."/>
            <person name="Buchanan P."/>
            <person name="Buyck B."/>
            <person name="Bense V."/>
            <person name="Catcheside P."/>
            <person name="Chovatia M."/>
            <person name="Cooper J."/>
            <person name="Damon W."/>
            <person name="Desjardin D."/>
            <person name="Finy P."/>
            <person name="Geml J."/>
            <person name="Haridas S."/>
            <person name="Hughes K."/>
            <person name="Justo A."/>
            <person name="Karasinski D."/>
            <person name="Kautmanova I."/>
            <person name="Kiss B."/>
            <person name="Kocsube S."/>
            <person name="Kotiranta H."/>
            <person name="LaButti K.M."/>
            <person name="Lechner B.E."/>
            <person name="Liimatainen K."/>
            <person name="Lipzen A."/>
            <person name="Lukacs Z."/>
            <person name="Mihaltcheva S."/>
            <person name="Morgado L.N."/>
            <person name="Niskanen T."/>
            <person name="Noordeloos M.E."/>
            <person name="Ohm R.A."/>
            <person name="Ortiz-Santana B."/>
            <person name="Ovrebo C."/>
            <person name="Racz N."/>
            <person name="Riley R."/>
            <person name="Savchenko A."/>
            <person name="Shiryaev A."/>
            <person name="Soop K."/>
            <person name="Spirin V."/>
            <person name="Szebenyi C."/>
            <person name="Tomsovsky M."/>
            <person name="Tulloss R.E."/>
            <person name="Uehling J."/>
            <person name="Grigoriev I.V."/>
            <person name="Vagvolgyi C."/>
            <person name="Papp T."/>
            <person name="Martin F.M."/>
            <person name="Miettinen O."/>
            <person name="Hibbett D.S."/>
            <person name="Nagy L.G."/>
        </authorList>
    </citation>
    <scope>NUCLEOTIDE SEQUENCE [LARGE SCALE GENOMIC DNA]</scope>
    <source>
        <strain evidence="2 3">OMC1185</strain>
    </source>
</reference>
<evidence type="ECO:0000313" key="3">
    <source>
        <dbReference type="Proteomes" id="UP000305948"/>
    </source>
</evidence>
<feature type="compositionally biased region" description="Polar residues" evidence="1">
    <location>
        <begin position="296"/>
        <end position="308"/>
    </location>
</feature>
<feature type="compositionally biased region" description="Low complexity" evidence="1">
    <location>
        <begin position="273"/>
        <end position="295"/>
    </location>
</feature>
<feature type="compositionally biased region" description="Pro residues" evidence="1">
    <location>
        <begin position="19"/>
        <end position="29"/>
    </location>
</feature>
<feature type="region of interest" description="Disordered" evidence="1">
    <location>
        <begin position="184"/>
        <end position="207"/>
    </location>
</feature>
<accession>A0A5C3NJ08</accession>
<dbReference type="OrthoDB" id="2526154at2759"/>
<evidence type="ECO:0000313" key="2">
    <source>
        <dbReference type="EMBL" id="TFK56456.1"/>
    </source>
</evidence>
<feature type="compositionally biased region" description="Low complexity" evidence="1">
    <location>
        <begin position="1115"/>
        <end position="1139"/>
    </location>
</feature>
<feature type="region of interest" description="Disordered" evidence="1">
    <location>
        <begin position="900"/>
        <end position="1067"/>
    </location>
</feature>
<feature type="region of interest" description="Disordered" evidence="1">
    <location>
        <begin position="402"/>
        <end position="656"/>
    </location>
</feature>
<feature type="compositionally biased region" description="Acidic residues" evidence="1">
    <location>
        <begin position="504"/>
        <end position="516"/>
    </location>
</feature>